<keyword evidence="1" id="KW-0732">Signal</keyword>
<proteinExistence type="predicted"/>
<organism evidence="3 4">
    <name type="scientific">Xylanibacter rodentium</name>
    <dbReference type="NCBI Taxonomy" id="2736289"/>
    <lineage>
        <taxon>Bacteria</taxon>
        <taxon>Pseudomonadati</taxon>
        <taxon>Bacteroidota</taxon>
        <taxon>Bacteroidia</taxon>
        <taxon>Bacteroidales</taxon>
        <taxon>Prevotellaceae</taxon>
        <taxon>Xylanibacter</taxon>
    </lineage>
</organism>
<evidence type="ECO:0000313" key="3">
    <source>
        <dbReference type="EMBL" id="NPE14980.1"/>
    </source>
</evidence>
<sequence length="174" mass="18498">MNKILKSLGLLVLVLTVFTTFSCSSDDEDNTPAAKLVAGLYSGWTKGDCQYFKNRTQNGESVAISSNDDGTIDVKLTSQMWGETTIHGVKVEKTGNGFNLSGSGKFAMGMGDKQTDYDCNLTGTISADRKTYSIAFNMPAVMGGLTITFAQGEAPAEESVAGLKLRRSLASANL</sequence>
<gene>
    <name evidence="3" type="ORF">HPS55_11745</name>
</gene>
<dbReference type="Gene3D" id="2.40.128.340">
    <property type="match status" value="1"/>
</dbReference>
<evidence type="ECO:0000259" key="2">
    <source>
        <dbReference type="Pfam" id="PF13944"/>
    </source>
</evidence>
<keyword evidence="4" id="KW-1185">Reference proteome</keyword>
<accession>A0ABX2AWH6</accession>
<protein>
    <recommendedName>
        <fullName evidence="2">Lipocalin-like domain-containing protein</fullName>
    </recommendedName>
</protein>
<dbReference type="Pfam" id="PF13944">
    <property type="entry name" value="Calycin_like"/>
    <property type="match status" value="1"/>
</dbReference>
<feature type="domain" description="Lipocalin-like" evidence="2">
    <location>
        <begin position="37"/>
        <end position="148"/>
    </location>
</feature>
<feature type="chain" id="PRO_5047269071" description="Lipocalin-like domain-containing protein" evidence="1">
    <location>
        <begin position="26"/>
        <end position="174"/>
    </location>
</feature>
<name>A0ABX2AWH6_9BACT</name>
<dbReference type="RefSeq" id="WP_172178495.1">
    <property type="nucleotide sequence ID" value="NZ_CASGIA010000023.1"/>
</dbReference>
<dbReference type="Proteomes" id="UP001193734">
    <property type="component" value="Unassembled WGS sequence"/>
</dbReference>
<feature type="signal peptide" evidence="1">
    <location>
        <begin position="1"/>
        <end position="25"/>
    </location>
</feature>
<dbReference type="PROSITE" id="PS51257">
    <property type="entry name" value="PROKAR_LIPOPROTEIN"/>
    <property type="match status" value="1"/>
</dbReference>
<comment type="caution">
    <text evidence="3">The sequence shown here is derived from an EMBL/GenBank/DDBJ whole genome shotgun (WGS) entry which is preliminary data.</text>
</comment>
<dbReference type="EMBL" id="JABKKE010000022">
    <property type="protein sequence ID" value="NPE14980.1"/>
    <property type="molecule type" value="Genomic_DNA"/>
</dbReference>
<evidence type="ECO:0000313" key="4">
    <source>
        <dbReference type="Proteomes" id="UP001193734"/>
    </source>
</evidence>
<reference evidence="3 4" key="1">
    <citation type="submission" date="2020-05" db="EMBL/GenBank/DDBJ databases">
        <title>Distinct polysaccharide utilization as determinants for interspecies competition between intestinal Prevotella spp.</title>
        <authorList>
            <person name="Galvez E.J.C."/>
            <person name="Iljazovic A."/>
            <person name="Strowig T."/>
        </authorList>
    </citation>
    <scope>NUCLEOTIDE SEQUENCE [LARGE SCALE GENOMIC DNA]</scope>
    <source>
        <strain evidence="3 4">PROD</strain>
    </source>
</reference>
<dbReference type="GeneID" id="82158439"/>
<dbReference type="InterPro" id="IPR024311">
    <property type="entry name" value="Lipocalin-like"/>
</dbReference>
<evidence type="ECO:0000256" key="1">
    <source>
        <dbReference type="SAM" id="SignalP"/>
    </source>
</evidence>